<dbReference type="InterPro" id="IPR007627">
    <property type="entry name" value="RNA_pol_sigma70_r2"/>
</dbReference>
<keyword evidence="2" id="KW-0805">Transcription regulation</keyword>
<dbReference type="PANTHER" id="PTHR43133">
    <property type="entry name" value="RNA POLYMERASE ECF-TYPE SIGMA FACTO"/>
    <property type="match status" value="1"/>
</dbReference>
<dbReference type="InterPro" id="IPR014284">
    <property type="entry name" value="RNA_pol_sigma-70_dom"/>
</dbReference>
<dbReference type="InterPro" id="IPR036388">
    <property type="entry name" value="WH-like_DNA-bd_sf"/>
</dbReference>
<dbReference type="Pfam" id="PF04542">
    <property type="entry name" value="Sigma70_r2"/>
    <property type="match status" value="1"/>
</dbReference>
<protein>
    <submittedName>
        <fullName evidence="7">Sigma-70 family RNA polymerase sigma factor</fullName>
    </submittedName>
</protein>
<evidence type="ECO:0000256" key="1">
    <source>
        <dbReference type="ARBA" id="ARBA00010641"/>
    </source>
</evidence>
<dbReference type="InterPro" id="IPR013325">
    <property type="entry name" value="RNA_pol_sigma_r2"/>
</dbReference>
<dbReference type="GO" id="GO:0006352">
    <property type="term" value="P:DNA-templated transcription initiation"/>
    <property type="evidence" value="ECO:0007669"/>
    <property type="project" value="InterPro"/>
</dbReference>
<feature type="domain" description="RNA polymerase sigma-70 region 2" evidence="5">
    <location>
        <begin position="22"/>
        <end position="86"/>
    </location>
</feature>
<dbReference type="Proteomes" id="UP000650081">
    <property type="component" value="Unassembled WGS sequence"/>
</dbReference>
<reference evidence="7" key="1">
    <citation type="submission" date="2020-08" db="EMBL/GenBank/DDBJ databases">
        <title>Lewinella bacteria from marine environments.</title>
        <authorList>
            <person name="Zhong Y."/>
        </authorList>
    </citation>
    <scope>NUCLEOTIDE SEQUENCE</scope>
    <source>
        <strain evidence="7">KCTC 42187</strain>
    </source>
</reference>
<dbReference type="Gene3D" id="1.10.1740.10">
    <property type="match status" value="1"/>
</dbReference>
<name>A0A923PH83_9BACT</name>
<keyword evidence="8" id="KW-1185">Reference proteome</keyword>
<dbReference type="GO" id="GO:0003677">
    <property type="term" value="F:DNA binding"/>
    <property type="evidence" value="ECO:0007669"/>
    <property type="project" value="InterPro"/>
</dbReference>
<evidence type="ECO:0000259" key="5">
    <source>
        <dbReference type="Pfam" id="PF04542"/>
    </source>
</evidence>
<dbReference type="EMBL" id="JACSIT010000085">
    <property type="protein sequence ID" value="MBC6994022.1"/>
    <property type="molecule type" value="Genomic_DNA"/>
</dbReference>
<comment type="similarity">
    <text evidence="1">Belongs to the sigma-70 factor family. ECF subfamily.</text>
</comment>
<dbReference type="SUPFAM" id="SSF88659">
    <property type="entry name" value="Sigma3 and sigma4 domains of RNA polymerase sigma factors"/>
    <property type="match status" value="1"/>
</dbReference>
<dbReference type="NCBIfam" id="TIGR02937">
    <property type="entry name" value="sigma70-ECF"/>
    <property type="match status" value="1"/>
</dbReference>
<dbReference type="GO" id="GO:0016987">
    <property type="term" value="F:sigma factor activity"/>
    <property type="evidence" value="ECO:0007669"/>
    <property type="project" value="UniProtKB-KW"/>
</dbReference>
<dbReference type="InterPro" id="IPR039425">
    <property type="entry name" value="RNA_pol_sigma-70-like"/>
</dbReference>
<proteinExistence type="inferred from homology"/>
<sequence>MNEQDLITGCKANDRRAQREVYDRYSPLMLAVARRYTARDADAEDVIVAAFYKVFEKIDTFTEMGSFEGWIRRIVVNEALMLLRKKHALRQASELSEVNPASYSVPAEAVQRLAEADIMSLLDQMPVGYRTVFNLYVVEGYKHREIAELLDISINTSKSQLILAKKRLREQLEKLGYRAADG</sequence>
<evidence type="ECO:0000256" key="2">
    <source>
        <dbReference type="ARBA" id="ARBA00023015"/>
    </source>
</evidence>
<organism evidence="7 8">
    <name type="scientific">Neolewinella lacunae</name>
    <dbReference type="NCBI Taxonomy" id="1517758"/>
    <lineage>
        <taxon>Bacteria</taxon>
        <taxon>Pseudomonadati</taxon>
        <taxon>Bacteroidota</taxon>
        <taxon>Saprospiria</taxon>
        <taxon>Saprospirales</taxon>
        <taxon>Lewinellaceae</taxon>
        <taxon>Neolewinella</taxon>
    </lineage>
</organism>
<dbReference type="PANTHER" id="PTHR43133:SF46">
    <property type="entry name" value="RNA POLYMERASE SIGMA-70 FACTOR ECF SUBFAMILY"/>
    <property type="match status" value="1"/>
</dbReference>
<evidence type="ECO:0000259" key="6">
    <source>
        <dbReference type="Pfam" id="PF08281"/>
    </source>
</evidence>
<dbReference type="Pfam" id="PF08281">
    <property type="entry name" value="Sigma70_r4_2"/>
    <property type="match status" value="1"/>
</dbReference>
<dbReference type="RefSeq" id="WP_187466113.1">
    <property type="nucleotide sequence ID" value="NZ_JACSIT010000085.1"/>
</dbReference>
<evidence type="ECO:0000313" key="7">
    <source>
        <dbReference type="EMBL" id="MBC6994022.1"/>
    </source>
</evidence>
<dbReference type="SUPFAM" id="SSF88946">
    <property type="entry name" value="Sigma2 domain of RNA polymerase sigma factors"/>
    <property type="match status" value="1"/>
</dbReference>
<feature type="domain" description="RNA polymerase sigma factor 70 region 4 type 2" evidence="6">
    <location>
        <begin position="117"/>
        <end position="168"/>
    </location>
</feature>
<keyword evidence="4" id="KW-0804">Transcription</keyword>
<dbReference type="InterPro" id="IPR013249">
    <property type="entry name" value="RNA_pol_sigma70_r4_t2"/>
</dbReference>
<evidence type="ECO:0000256" key="3">
    <source>
        <dbReference type="ARBA" id="ARBA00023082"/>
    </source>
</evidence>
<evidence type="ECO:0000313" key="8">
    <source>
        <dbReference type="Proteomes" id="UP000650081"/>
    </source>
</evidence>
<accession>A0A923PH83</accession>
<dbReference type="InterPro" id="IPR013324">
    <property type="entry name" value="RNA_pol_sigma_r3/r4-like"/>
</dbReference>
<evidence type="ECO:0000256" key="4">
    <source>
        <dbReference type="ARBA" id="ARBA00023163"/>
    </source>
</evidence>
<dbReference type="Gene3D" id="1.10.10.10">
    <property type="entry name" value="Winged helix-like DNA-binding domain superfamily/Winged helix DNA-binding domain"/>
    <property type="match status" value="1"/>
</dbReference>
<gene>
    <name evidence="7" type="ORF">H9S92_07605</name>
</gene>
<dbReference type="AlphaFoldDB" id="A0A923PH83"/>
<comment type="caution">
    <text evidence="7">The sequence shown here is derived from an EMBL/GenBank/DDBJ whole genome shotgun (WGS) entry which is preliminary data.</text>
</comment>
<keyword evidence="3" id="KW-0731">Sigma factor</keyword>